<reference evidence="1 2" key="1">
    <citation type="submission" date="2013-02" db="EMBL/GenBank/DDBJ databases">
        <title>The Genome Sequence of Lactobacillus catenaformis F0143.</title>
        <authorList>
            <consortium name="The Broad Institute Genome Sequencing Platform"/>
            <person name="Earl A."/>
            <person name="Ward D."/>
            <person name="Feldgarden M."/>
            <person name="Gevers D."/>
            <person name="Izard J."/>
            <person name="Blanton J.M."/>
            <person name="Mathney J."/>
            <person name="Dewhirst F.E."/>
            <person name="Young S.K."/>
            <person name="Zeng Q."/>
            <person name="Gargeya S."/>
            <person name="Fitzgerald M."/>
            <person name="Haas B."/>
            <person name="Abouelleil A."/>
            <person name="Alvarado L."/>
            <person name="Arachchi H.M."/>
            <person name="Berlin A."/>
            <person name="Chapman S.B."/>
            <person name="Gearin G."/>
            <person name="Goldberg J."/>
            <person name="Griggs A."/>
            <person name="Gujja S."/>
            <person name="Hansen M."/>
            <person name="Heiman D."/>
            <person name="Howarth C."/>
            <person name="Larimer J."/>
            <person name="Lui A."/>
            <person name="MacDonald P.J.P."/>
            <person name="McCowen C."/>
            <person name="Montmayeur A."/>
            <person name="Murphy C."/>
            <person name="Neiman D."/>
            <person name="Pearson M."/>
            <person name="Priest M."/>
            <person name="Roberts A."/>
            <person name="Saif S."/>
            <person name="Shea T."/>
            <person name="Sisk P."/>
            <person name="Stolte C."/>
            <person name="Sykes S."/>
            <person name="Wortman J."/>
            <person name="Nusbaum C."/>
            <person name="Birren B."/>
        </authorList>
    </citation>
    <scope>NUCLEOTIDE SEQUENCE [LARGE SCALE GENOMIC DNA]</scope>
    <source>
        <strain evidence="1 2">OT 569</strain>
    </source>
</reference>
<organism evidence="1 2">
    <name type="scientific">Eggerthia catenaformis OT 569 = DSM 20559</name>
    <dbReference type="NCBI Taxonomy" id="999415"/>
    <lineage>
        <taxon>Bacteria</taxon>
        <taxon>Bacillati</taxon>
        <taxon>Bacillota</taxon>
        <taxon>Erysipelotrichia</taxon>
        <taxon>Erysipelotrichales</taxon>
        <taxon>Coprobacillaceae</taxon>
        <taxon>Eggerthia</taxon>
    </lineage>
</organism>
<dbReference type="BioCyc" id="ECAT999415-HMP:GTTI-1312-MONOMER"/>
<dbReference type="RefSeq" id="WP_004803229.1">
    <property type="nucleotide sequence ID" value="NZ_KB446648.1"/>
</dbReference>
<proteinExistence type="predicted"/>
<dbReference type="eggNOG" id="COG1853">
    <property type="taxonomic scope" value="Bacteria"/>
</dbReference>
<dbReference type="AlphaFoldDB" id="M2P7Q9"/>
<dbReference type="InterPro" id="IPR012349">
    <property type="entry name" value="Split_barrel_FMN-bd"/>
</dbReference>
<dbReference type="PANTHER" id="PTHR43567">
    <property type="entry name" value="FLAVOREDOXIN-RELATED-RELATED"/>
    <property type="match status" value="1"/>
</dbReference>
<dbReference type="SUPFAM" id="SSF50475">
    <property type="entry name" value="FMN-binding split barrel"/>
    <property type="match status" value="1"/>
</dbReference>
<dbReference type="Gene3D" id="2.30.110.10">
    <property type="entry name" value="Electron Transport, Fmn-binding Protein, Chain A"/>
    <property type="match status" value="1"/>
</dbReference>
<dbReference type="PANTHER" id="PTHR43567:SF5">
    <property type="entry name" value="HYPOTHETICAL CYTOSOLIC PROTEIN"/>
    <property type="match status" value="1"/>
</dbReference>
<dbReference type="InterPro" id="IPR052174">
    <property type="entry name" value="Flavoredoxin"/>
</dbReference>
<evidence type="ECO:0000313" key="2">
    <source>
        <dbReference type="Proteomes" id="UP000011758"/>
    </source>
</evidence>
<protein>
    <recommendedName>
        <fullName evidence="3">Flavin reductase like domain-containing protein</fullName>
    </recommendedName>
</protein>
<accession>M2P7Q9</accession>
<evidence type="ECO:0008006" key="3">
    <source>
        <dbReference type="Google" id="ProtNLM"/>
    </source>
</evidence>
<dbReference type="Proteomes" id="UP000011758">
    <property type="component" value="Unassembled WGS sequence"/>
</dbReference>
<dbReference type="EMBL" id="AGEJ01000021">
    <property type="protein sequence ID" value="EMD16352.1"/>
    <property type="molecule type" value="Genomic_DNA"/>
</dbReference>
<dbReference type="STRING" id="999415.HMPREF9943_01278"/>
<dbReference type="OrthoDB" id="9791490at2"/>
<name>M2P7Q9_9FIRM</name>
<gene>
    <name evidence="1" type="ORF">HMPREF9943_01278</name>
</gene>
<comment type="caution">
    <text evidence="1">The sequence shown here is derived from an EMBL/GenBank/DDBJ whole genome shotgun (WGS) entry which is preliminary data.</text>
</comment>
<evidence type="ECO:0000313" key="1">
    <source>
        <dbReference type="EMBL" id="EMD16352.1"/>
    </source>
</evidence>
<sequence length="167" mass="19511">MDKQNYKNEKYQVFSMFDKKWALATAGTIDNFNTCTIGWGSLGDIWRGINRGRPVVTIYVNPLRYTSEYLLNNDYFTVSFFPKEYKKDLVYLGRHSGRDEDKVSHTSLTPLSLAQGVTFKEAKLTFVCRKIYWDQFSLEHLDPEIVSDIYLDKPPHYEFIGEVIEVI</sequence>
<keyword evidence="2" id="KW-1185">Reference proteome</keyword>